<dbReference type="PROSITE" id="PS00108">
    <property type="entry name" value="PROTEIN_KINASE_ST"/>
    <property type="match status" value="1"/>
</dbReference>
<dbReference type="PROSITE" id="PS50011">
    <property type="entry name" value="PROTEIN_KINASE_DOM"/>
    <property type="match status" value="1"/>
</dbReference>
<feature type="transmembrane region" description="Helical" evidence="13">
    <location>
        <begin position="106"/>
        <end position="125"/>
    </location>
</feature>
<dbReference type="GO" id="GO:0004674">
    <property type="term" value="F:protein serine/threonine kinase activity"/>
    <property type="evidence" value="ECO:0007669"/>
    <property type="project" value="UniProtKB-KW"/>
</dbReference>
<keyword evidence="10 13" id="KW-0472">Membrane</keyword>
<reference evidence="15" key="1">
    <citation type="submission" date="2022-12" db="EMBL/GenBank/DDBJ databases">
        <title>Draft genome assemblies for two species of Escallonia (Escalloniales).</title>
        <authorList>
            <person name="Chanderbali A."/>
            <person name="Dervinis C."/>
            <person name="Anghel I."/>
            <person name="Soltis D."/>
            <person name="Soltis P."/>
            <person name="Zapata F."/>
        </authorList>
    </citation>
    <scope>NUCLEOTIDE SEQUENCE</scope>
    <source>
        <strain evidence="15">UCBG92.1500</strain>
        <tissue evidence="15">Leaf</tissue>
    </source>
</reference>
<dbReference type="InterPro" id="IPR001245">
    <property type="entry name" value="Ser-Thr/Tyr_kinase_cat_dom"/>
</dbReference>
<dbReference type="InterPro" id="IPR045272">
    <property type="entry name" value="ANXUR1/2-like"/>
</dbReference>
<accession>A0AA88UGA0</accession>
<dbReference type="FunFam" id="1.10.510.10:FF:000058">
    <property type="entry name" value="Receptor-like protein kinase FERONIA"/>
    <property type="match status" value="1"/>
</dbReference>
<evidence type="ECO:0000256" key="12">
    <source>
        <dbReference type="PROSITE-ProRule" id="PRU10141"/>
    </source>
</evidence>
<sequence length="860" mass="94342">MAEQKHGVSRSPPVSSFIFICLLSVFINLDVAVGDGSSPSMVQYTPADNYLINCGSPDSTFLDDGRTFKSDPQSASFLSTEENILASVDSISNIISSSSSFPSSSFPLYTSARIFSGVSMYRFLIFRPGRHLLRLYFYPLAHPSYNLTRAFFTVKTDSIVLLHDFSVKDNTRLVFKEYLLNVTSDKISLTFAPMRNSFAFVNAIELVSAPDALFSDSASAVSSPVGVFSGLSNYAFEVSYRVNVGGPIIPPKGDILWRTWQPDDRLMTFPQGAKNVSVPPDIINYPEGGATPLIAPNLVYSTASEMADSGTANPNFNLTWTMSVDPSFSYLIRLHFCDIVSVSLNDLYFNVYVNGMMGVSSLDLSTLTSGLAVPYYKDFVLNASAISNGSVMVQVGPSSGIPSSLPNAILNGLEVIKMSNSAGSLDGLFSVSGTHQNTLSGSRMMKIAEAFGLVMGIATILLLVMAIIRWHRRPQGWEKQGSFSSWLLPFNSSHCSFMSSKSKSSYSSVFSSGLFSRFFSFNELREATKNFDENAVVGVGGFGKVYLGELEDGTKLAIKRGNASSSQGINEFQTEIQFLSKLRHRHLVSLIGYCDEQSEMILAYEYMANGPLRDHLYGSTLPPLSWRQRLDICIGAARGLHYLHTGSAQGIIHRDVKTTNILLDENLLAKVSDFGLSKAAPSLDQTHVSTAVKGSFGYLDPEYFRRQQLTEKSDVYSFGVVLFEVLCARPALDPKMPREKVNLAEWAMQQHRKGLINEIIDPSIVGSIGSESLMKYVEAAEKCLAEYGVDRPSMGDVLWNLEYALQLQEASSQLNFHEDTVMEQPNKPKTKGDPNVVVSDDSGVVNGSPLFLKVGDFQGR</sequence>
<dbReference type="GO" id="GO:0005886">
    <property type="term" value="C:plasma membrane"/>
    <property type="evidence" value="ECO:0007669"/>
    <property type="project" value="TreeGrafter"/>
</dbReference>
<dbReference type="PANTHER" id="PTHR27003:SF296">
    <property type="entry name" value="PROTEIN KINASE DOMAIN-CONTAINING PROTEIN"/>
    <property type="match status" value="1"/>
</dbReference>
<dbReference type="Proteomes" id="UP001187471">
    <property type="component" value="Unassembled WGS sequence"/>
</dbReference>
<proteinExistence type="predicted"/>
<evidence type="ECO:0000256" key="9">
    <source>
        <dbReference type="ARBA" id="ARBA00022989"/>
    </source>
</evidence>
<keyword evidence="3" id="KW-0808">Transferase</keyword>
<evidence type="ECO:0000256" key="1">
    <source>
        <dbReference type="ARBA" id="ARBA00004479"/>
    </source>
</evidence>
<dbReference type="FunFam" id="3.30.200.20:FF:000039">
    <property type="entry name" value="receptor-like protein kinase FERONIA"/>
    <property type="match status" value="1"/>
</dbReference>
<feature type="transmembrane region" description="Helical" evidence="13">
    <location>
        <begin position="12"/>
        <end position="33"/>
    </location>
</feature>
<keyword evidence="2" id="KW-0723">Serine/threonine-protein kinase</keyword>
<feature type="binding site" evidence="12">
    <location>
        <position position="559"/>
    </location>
    <ligand>
        <name>ATP</name>
        <dbReference type="ChEBI" id="CHEBI:30616"/>
    </ligand>
</feature>
<dbReference type="GO" id="GO:0004714">
    <property type="term" value="F:transmembrane receptor protein tyrosine kinase activity"/>
    <property type="evidence" value="ECO:0007669"/>
    <property type="project" value="InterPro"/>
</dbReference>
<dbReference type="InterPro" id="IPR000719">
    <property type="entry name" value="Prot_kinase_dom"/>
</dbReference>
<feature type="domain" description="Protein kinase" evidence="14">
    <location>
        <begin position="531"/>
        <end position="804"/>
    </location>
</feature>
<dbReference type="InterPro" id="IPR011009">
    <property type="entry name" value="Kinase-like_dom_sf"/>
</dbReference>
<evidence type="ECO:0000313" key="16">
    <source>
        <dbReference type="Proteomes" id="UP001187471"/>
    </source>
</evidence>
<dbReference type="PANTHER" id="PTHR27003">
    <property type="entry name" value="OS07G0166700 PROTEIN"/>
    <property type="match status" value="1"/>
</dbReference>
<evidence type="ECO:0000259" key="14">
    <source>
        <dbReference type="PROSITE" id="PS50011"/>
    </source>
</evidence>
<protein>
    <recommendedName>
        <fullName evidence="14">Protein kinase domain-containing protein</fullName>
    </recommendedName>
</protein>
<keyword evidence="11" id="KW-0325">Glycoprotein</keyword>
<keyword evidence="8 12" id="KW-0067">ATP-binding</keyword>
<dbReference type="CDD" id="cd14066">
    <property type="entry name" value="STKc_IRAK"/>
    <property type="match status" value="1"/>
</dbReference>
<evidence type="ECO:0000256" key="3">
    <source>
        <dbReference type="ARBA" id="ARBA00022679"/>
    </source>
</evidence>
<evidence type="ECO:0000256" key="8">
    <source>
        <dbReference type="ARBA" id="ARBA00022840"/>
    </source>
</evidence>
<evidence type="ECO:0000313" key="15">
    <source>
        <dbReference type="EMBL" id="KAK2981373.1"/>
    </source>
</evidence>
<keyword evidence="9 13" id="KW-1133">Transmembrane helix</keyword>
<organism evidence="15 16">
    <name type="scientific">Escallonia rubra</name>
    <dbReference type="NCBI Taxonomy" id="112253"/>
    <lineage>
        <taxon>Eukaryota</taxon>
        <taxon>Viridiplantae</taxon>
        <taxon>Streptophyta</taxon>
        <taxon>Embryophyta</taxon>
        <taxon>Tracheophyta</taxon>
        <taxon>Spermatophyta</taxon>
        <taxon>Magnoliopsida</taxon>
        <taxon>eudicotyledons</taxon>
        <taxon>Gunneridae</taxon>
        <taxon>Pentapetalae</taxon>
        <taxon>asterids</taxon>
        <taxon>campanulids</taxon>
        <taxon>Escalloniales</taxon>
        <taxon>Escalloniaceae</taxon>
        <taxon>Escallonia</taxon>
    </lineage>
</organism>
<dbReference type="FunFam" id="2.60.120.430:FF:000001">
    <property type="entry name" value="Receptor-like protein kinase FERONIA"/>
    <property type="match status" value="1"/>
</dbReference>
<keyword evidence="6 12" id="KW-0547">Nucleotide-binding</keyword>
<evidence type="ECO:0000256" key="4">
    <source>
        <dbReference type="ARBA" id="ARBA00022692"/>
    </source>
</evidence>
<dbReference type="InterPro" id="IPR008271">
    <property type="entry name" value="Ser/Thr_kinase_AS"/>
</dbReference>
<dbReference type="Pfam" id="PF12819">
    <property type="entry name" value="Malectin_like"/>
    <property type="match status" value="1"/>
</dbReference>
<dbReference type="AlphaFoldDB" id="A0AA88UGA0"/>
<evidence type="ECO:0000256" key="5">
    <source>
        <dbReference type="ARBA" id="ARBA00022729"/>
    </source>
</evidence>
<dbReference type="InterPro" id="IPR017441">
    <property type="entry name" value="Protein_kinase_ATP_BS"/>
</dbReference>
<evidence type="ECO:0000256" key="6">
    <source>
        <dbReference type="ARBA" id="ARBA00022741"/>
    </source>
</evidence>
<dbReference type="GO" id="GO:0005524">
    <property type="term" value="F:ATP binding"/>
    <property type="evidence" value="ECO:0007669"/>
    <property type="project" value="UniProtKB-UniRule"/>
</dbReference>
<evidence type="ECO:0000256" key="11">
    <source>
        <dbReference type="ARBA" id="ARBA00023180"/>
    </source>
</evidence>
<keyword evidence="7" id="KW-0418">Kinase</keyword>
<gene>
    <name evidence="15" type="ORF">RJ640_003333</name>
</gene>
<comment type="caution">
    <text evidence="15">The sequence shown here is derived from an EMBL/GenBank/DDBJ whole genome shotgun (WGS) entry which is preliminary data.</text>
</comment>
<name>A0AA88UGA0_9ASTE</name>
<dbReference type="FunFam" id="2.60.120.430:FF:000005">
    <property type="entry name" value="Putative receptor-like protein kinase"/>
    <property type="match status" value="1"/>
</dbReference>
<dbReference type="EMBL" id="JAVXUO010001538">
    <property type="protein sequence ID" value="KAK2981373.1"/>
    <property type="molecule type" value="Genomic_DNA"/>
</dbReference>
<keyword evidence="5" id="KW-0732">Signal</keyword>
<dbReference type="InterPro" id="IPR024788">
    <property type="entry name" value="Malectin-like_Carb-bd_dom"/>
</dbReference>
<comment type="subcellular location">
    <subcellularLocation>
        <location evidence="1">Membrane</location>
        <topology evidence="1">Single-pass type I membrane protein</topology>
    </subcellularLocation>
</comment>
<dbReference type="GO" id="GO:0009506">
    <property type="term" value="C:plasmodesma"/>
    <property type="evidence" value="ECO:0007669"/>
    <property type="project" value="TreeGrafter"/>
</dbReference>
<evidence type="ECO:0000256" key="7">
    <source>
        <dbReference type="ARBA" id="ARBA00022777"/>
    </source>
</evidence>
<dbReference type="Gene3D" id="2.60.120.430">
    <property type="entry name" value="Galactose-binding lectin"/>
    <property type="match status" value="2"/>
</dbReference>
<feature type="transmembrane region" description="Helical" evidence="13">
    <location>
        <begin position="450"/>
        <end position="470"/>
    </location>
</feature>
<dbReference type="Gene3D" id="3.30.200.20">
    <property type="entry name" value="Phosphorylase Kinase, domain 1"/>
    <property type="match status" value="1"/>
</dbReference>
<keyword evidence="4 13" id="KW-0812">Transmembrane</keyword>
<dbReference type="SMART" id="SM00220">
    <property type="entry name" value="S_TKc"/>
    <property type="match status" value="1"/>
</dbReference>
<evidence type="ECO:0000256" key="13">
    <source>
        <dbReference type="SAM" id="Phobius"/>
    </source>
</evidence>
<dbReference type="Gene3D" id="1.10.510.10">
    <property type="entry name" value="Transferase(Phosphotransferase) domain 1"/>
    <property type="match status" value="1"/>
</dbReference>
<dbReference type="PROSITE" id="PS00107">
    <property type="entry name" value="PROTEIN_KINASE_ATP"/>
    <property type="match status" value="1"/>
</dbReference>
<dbReference type="Pfam" id="PF07714">
    <property type="entry name" value="PK_Tyr_Ser-Thr"/>
    <property type="match status" value="1"/>
</dbReference>
<keyword evidence="16" id="KW-1185">Reference proteome</keyword>
<dbReference type="SUPFAM" id="SSF56112">
    <property type="entry name" value="Protein kinase-like (PK-like)"/>
    <property type="match status" value="1"/>
</dbReference>
<evidence type="ECO:0000256" key="2">
    <source>
        <dbReference type="ARBA" id="ARBA00022527"/>
    </source>
</evidence>
<evidence type="ECO:0000256" key="10">
    <source>
        <dbReference type="ARBA" id="ARBA00023136"/>
    </source>
</evidence>